<evidence type="ECO:0000313" key="1">
    <source>
        <dbReference type="EMBL" id="SHN61904.1"/>
    </source>
</evidence>
<organism evidence="1 2">
    <name type="scientific">Erythrobacter sanguineus</name>
    <dbReference type="NCBI Taxonomy" id="198312"/>
    <lineage>
        <taxon>Bacteria</taxon>
        <taxon>Pseudomonadati</taxon>
        <taxon>Pseudomonadota</taxon>
        <taxon>Alphaproteobacteria</taxon>
        <taxon>Sphingomonadales</taxon>
        <taxon>Erythrobacteraceae</taxon>
        <taxon>Erythrobacter/Porphyrobacter group</taxon>
        <taxon>Erythrobacter</taxon>
    </lineage>
</organism>
<name>A0A1M7SU43_9SPHN</name>
<protein>
    <submittedName>
        <fullName evidence="1">Uncharacterized protein</fullName>
    </submittedName>
</protein>
<sequence length="221" mass="24272">MLWIVWIALAFGTLVLVLSAISSGSQRPKPFRYKITVEVETPQGLLSASAVRQIRFSKTMNGGHLAQVTGEAVALDLPGDQALFALLTGVNGNADHASQMIWHVFRELDQDVIELWPNAPQVDNPRTPNPAPMLVTFEDPNDPVSVKKLELENLEAAFGQGVVLRNITVARTSSPVTNMIGDRLEWLSVYPEPSLKRGHGQRDFSLPATLKHGAFRQGKTK</sequence>
<dbReference type="AlphaFoldDB" id="A0A1M7SU43"/>
<evidence type="ECO:0000313" key="2">
    <source>
        <dbReference type="Proteomes" id="UP000184391"/>
    </source>
</evidence>
<dbReference type="EMBL" id="FRDF01000014">
    <property type="protein sequence ID" value="SHN61904.1"/>
    <property type="molecule type" value="Genomic_DNA"/>
</dbReference>
<reference evidence="2" key="1">
    <citation type="submission" date="2016-12" db="EMBL/GenBank/DDBJ databases">
        <authorList>
            <person name="Varghese N."/>
            <person name="Submissions S."/>
        </authorList>
    </citation>
    <scope>NUCLEOTIDE SEQUENCE [LARGE SCALE GENOMIC DNA]</scope>
    <source>
        <strain evidence="2">DSM 11032</strain>
    </source>
</reference>
<gene>
    <name evidence="1" type="ORF">SAMN02745193_02333</name>
</gene>
<keyword evidence="2" id="KW-1185">Reference proteome</keyword>
<dbReference type="Proteomes" id="UP000184391">
    <property type="component" value="Unassembled WGS sequence"/>
</dbReference>
<proteinExistence type="predicted"/>
<accession>A0A1M7SU43</accession>